<reference evidence="2 3" key="1">
    <citation type="journal article" date="2015" name="Genome Announc.">
        <title>Draft Genome Sequence and Gene Annotation of the Entomopathogenic Fungus Verticillium hemipterigenum.</title>
        <authorList>
            <person name="Horn F."/>
            <person name="Habel A."/>
            <person name="Scharf D.H."/>
            <person name="Dworschak J."/>
            <person name="Brakhage A.A."/>
            <person name="Guthke R."/>
            <person name="Hertweck C."/>
            <person name="Linde J."/>
        </authorList>
    </citation>
    <scope>NUCLEOTIDE SEQUENCE [LARGE SCALE GENOMIC DNA]</scope>
</reference>
<evidence type="ECO:0000313" key="2">
    <source>
        <dbReference type="EMBL" id="CEJ88973.1"/>
    </source>
</evidence>
<feature type="transmembrane region" description="Helical" evidence="1">
    <location>
        <begin position="128"/>
        <end position="147"/>
    </location>
</feature>
<dbReference type="AlphaFoldDB" id="A0A0A1TFS3"/>
<keyword evidence="1" id="KW-0812">Transmembrane</keyword>
<dbReference type="HOGENOM" id="CLU_065434_0_0_1"/>
<dbReference type="OrthoDB" id="5352400at2759"/>
<keyword evidence="1" id="KW-0472">Membrane</keyword>
<proteinExistence type="predicted"/>
<keyword evidence="3" id="KW-1185">Reference proteome</keyword>
<dbReference type="EMBL" id="CDHN01000002">
    <property type="protein sequence ID" value="CEJ88973.1"/>
    <property type="molecule type" value="Genomic_DNA"/>
</dbReference>
<evidence type="ECO:0000256" key="1">
    <source>
        <dbReference type="SAM" id="Phobius"/>
    </source>
</evidence>
<organism evidence="2 3">
    <name type="scientific">[Torrubiella] hemipterigena</name>
    <dbReference type="NCBI Taxonomy" id="1531966"/>
    <lineage>
        <taxon>Eukaryota</taxon>
        <taxon>Fungi</taxon>
        <taxon>Dikarya</taxon>
        <taxon>Ascomycota</taxon>
        <taxon>Pezizomycotina</taxon>
        <taxon>Sordariomycetes</taxon>
        <taxon>Hypocreomycetidae</taxon>
        <taxon>Hypocreales</taxon>
        <taxon>Clavicipitaceae</taxon>
        <taxon>Clavicipitaceae incertae sedis</taxon>
        <taxon>'Torrubiella' clade</taxon>
    </lineage>
</organism>
<keyword evidence="1" id="KW-1133">Transmembrane helix</keyword>
<protein>
    <submittedName>
        <fullName evidence="2">Uncharacterized protein</fullName>
    </submittedName>
</protein>
<name>A0A0A1TFS3_9HYPO</name>
<gene>
    <name evidence="2" type="ORF">VHEMI04946</name>
</gene>
<dbReference type="STRING" id="1531966.A0A0A1TFS3"/>
<sequence length="282" mass="32244">MTESPDYSPRKEAHMPKPTYKFLKRKWPDVSRKAILWLMPLELIGLIPALVIFGIAQPDLYRTKMWRIGWDNRLNSNPDMIIYAIANFKSPPSVPLIWSVVLTDLNVAISVISLFFLLARLIAYIMKLWYPIFSLFFSLALTALYAASTYGQVGPDYADPRYPAPAAWYFRFGCDLAKPYNAFTSCKIAQGSLVITLYMLTLYLLNLGFTCYAMYPNKINDIVDEEEEDDMYAMPSNASQYSPEYGMSSPIRLQDSPFTPRTQAFHTLDRKLPLQASSAPKY</sequence>
<accession>A0A0A1TFS3</accession>
<feature type="transmembrane region" description="Helical" evidence="1">
    <location>
        <begin position="96"/>
        <end position="119"/>
    </location>
</feature>
<feature type="transmembrane region" description="Helical" evidence="1">
    <location>
        <begin position="188"/>
        <end position="209"/>
    </location>
</feature>
<dbReference type="Proteomes" id="UP000039046">
    <property type="component" value="Unassembled WGS sequence"/>
</dbReference>
<evidence type="ECO:0000313" key="3">
    <source>
        <dbReference type="Proteomes" id="UP000039046"/>
    </source>
</evidence>
<feature type="transmembrane region" description="Helical" evidence="1">
    <location>
        <begin position="34"/>
        <end position="56"/>
    </location>
</feature>